<keyword evidence="7" id="KW-0915">Sodium</keyword>
<organism evidence="14 15">
    <name type="scientific">Caerostris darwini</name>
    <dbReference type="NCBI Taxonomy" id="1538125"/>
    <lineage>
        <taxon>Eukaryota</taxon>
        <taxon>Metazoa</taxon>
        <taxon>Ecdysozoa</taxon>
        <taxon>Arthropoda</taxon>
        <taxon>Chelicerata</taxon>
        <taxon>Arachnida</taxon>
        <taxon>Araneae</taxon>
        <taxon>Araneomorphae</taxon>
        <taxon>Entelegynae</taxon>
        <taxon>Araneoidea</taxon>
        <taxon>Araneidae</taxon>
        <taxon>Caerostris</taxon>
    </lineage>
</organism>
<evidence type="ECO:0000256" key="6">
    <source>
        <dbReference type="ARBA" id="ARBA00022989"/>
    </source>
</evidence>
<dbReference type="Pfam" id="PF00858">
    <property type="entry name" value="ASC"/>
    <property type="match status" value="1"/>
</dbReference>
<dbReference type="GO" id="GO:0016020">
    <property type="term" value="C:membrane"/>
    <property type="evidence" value="ECO:0007669"/>
    <property type="project" value="UniProtKB-SubCell"/>
</dbReference>
<evidence type="ECO:0000256" key="7">
    <source>
        <dbReference type="ARBA" id="ARBA00023053"/>
    </source>
</evidence>
<evidence type="ECO:0000256" key="11">
    <source>
        <dbReference type="ARBA" id="ARBA00023303"/>
    </source>
</evidence>
<comment type="subcellular location">
    <subcellularLocation>
        <location evidence="1">Membrane</location>
        <topology evidence="1">Multi-pass membrane protein</topology>
    </subcellularLocation>
</comment>
<evidence type="ECO:0000256" key="10">
    <source>
        <dbReference type="ARBA" id="ARBA00023201"/>
    </source>
</evidence>
<evidence type="ECO:0000313" key="15">
    <source>
        <dbReference type="Proteomes" id="UP001054837"/>
    </source>
</evidence>
<keyword evidence="3 12" id="KW-0813">Transport</keyword>
<evidence type="ECO:0000256" key="9">
    <source>
        <dbReference type="ARBA" id="ARBA00023136"/>
    </source>
</evidence>
<evidence type="ECO:0000256" key="4">
    <source>
        <dbReference type="ARBA" id="ARBA00022461"/>
    </source>
</evidence>
<keyword evidence="8 12" id="KW-0406">Ion transport</keyword>
<accession>A0AAV4WBU7</accession>
<dbReference type="Proteomes" id="UP001054837">
    <property type="component" value="Unassembled WGS sequence"/>
</dbReference>
<evidence type="ECO:0000256" key="13">
    <source>
        <dbReference type="SAM" id="Phobius"/>
    </source>
</evidence>
<dbReference type="AlphaFoldDB" id="A0AAV4WBU7"/>
<keyword evidence="10 12" id="KW-0739">Sodium transport</keyword>
<name>A0AAV4WBU7_9ARAC</name>
<reference evidence="14 15" key="1">
    <citation type="submission" date="2021-06" db="EMBL/GenBank/DDBJ databases">
        <title>Caerostris darwini draft genome.</title>
        <authorList>
            <person name="Kono N."/>
            <person name="Arakawa K."/>
        </authorList>
    </citation>
    <scope>NUCLEOTIDE SEQUENCE [LARGE SCALE GENOMIC DNA]</scope>
</reference>
<evidence type="ECO:0000256" key="3">
    <source>
        <dbReference type="ARBA" id="ARBA00022448"/>
    </source>
</evidence>
<dbReference type="InterPro" id="IPR001873">
    <property type="entry name" value="ENaC"/>
</dbReference>
<evidence type="ECO:0000256" key="8">
    <source>
        <dbReference type="ARBA" id="ARBA00023065"/>
    </source>
</evidence>
<dbReference type="EMBL" id="BPLQ01014508">
    <property type="protein sequence ID" value="GIY80440.1"/>
    <property type="molecule type" value="Genomic_DNA"/>
</dbReference>
<dbReference type="GO" id="GO:0005272">
    <property type="term" value="F:sodium channel activity"/>
    <property type="evidence" value="ECO:0007669"/>
    <property type="project" value="UniProtKB-KW"/>
</dbReference>
<keyword evidence="6 13" id="KW-1133">Transmembrane helix</keyword>
<keyword evidence="5 12" id="KW-0812">Transmembrane</keyword>
<evidence type="ECO:0000256" key="12">
    <source>
        <dbReference type="RuleBase" id="RU000679"/>
    </source>
</evidence>
<evidence type="ECO:0000256" key="1">
    <source>
        <dbReference type="ARBA" id="ARBA00004141"/>
    </source>
</evidence>
<keyword evidence="4 12" id="KW-0894">Sodium channel</keyword>
<comment type="similarity">
    <text evidence="2 12">Belongs to the amiloride-sensitive sodium channel (TC 1.A.6) family.</text>
</comment>
<keyword evidence="11 12" id="KW-0407">Ion channel</keyword>
<proteinExistence type="inferred from homology"/>
<evidence type="ECO:0000256" key="2">
    <source>
        <dbReference type="ARBA" id="ARBA00007193"/>
    </source>
</evidence>
<comment type="caution">
    <text evidence="14">The sequence shown here is derived from an EMBL/GenBank/DDBJ whole genome shotgun (WGS) entry which is preliminary data.</text>
</comment>
<keyword evidence="15" id="KW-1185">Reference proteome</keyword>
<gene>
    <name evidence="14" type="primary">scnn1b</name>
    <name evidence="14" type="ORF">CDAR_470041</name>
</gene>
<evidence type="ECO:0000313" key="14">
    <source>
        <dbReference type="EMBL" id="GIY80440.1"/>
    </source>
</evidence>
<sequence>MSTKGMKKQTGFNLINPSISTRVRRHSRRSSRSSLRSKATYSVRQKRMIQALAKEFFAYKLSAAGVSYIVNSKSKSRRRLWCFAVMIAIFFTGYMTFKVVKEYLGYPKSLIREGSIETKLVFPAVTFCNLNPILNQNIDETSIAKLLKVKQLLRNATKIETDRDYQYKCYRDPLCQWLWFSETCSCVPSPCLTEFCLMVNSTHCSCSFHFCKKNRFRTCQPDYAVSKKKPRCYCTSDSVYISMANKTKQVEYVTVLTEITVPNQMSFSDVLDSLNDTDIRHVVNLIRNAKTYDLADIEEAILPTPDDMLNYGASFDSLVISCSFEGYRCYRE</sequence>
<feature type="transmembrane region" description="Helical" evidence="13">
    <location>
        <begin position="80"/>
        <end position="97"/>
    </location>
</feature>
<evidence type="ECO:0000256" key="5">
    <source>
        <dbReference type="ARBA" id="ARBA00022692"/>
    </source>
</evidence>
<protein>
    <submittedName>
        <fullName evidence="14">Amiloride-sensitive sodium channel subunit beta</fullName>
    </submittedName>
</protein>
<keyword evidence="9 13" id="KW-0472">Membrane</keyword>